<comment type="similarity">
    <text evidence="1 7">Belongs to the universal ribosomal protein uL6 family.</text>
</comment>
<evidence type="ECO:0000256" key="3">
    <source>
        <dbReference type="ARBA" id="ARBA00022884"/>
    </source>
</evidence>
<dbReference type="InterPro" id="IPR036789">
    <property type="entry name" value="Ribosomal_uL6-like_a/b-dom_sf"/>
</dbReference>
<dbReference type="Gene3D" id="3.90.930.12">
    <property type="entry name" value="Ribosomal protein L6, alpha-beta domain"/>
    <property type="match status" value="2"/>
</dbReference>
<organism evidence="9">
    <name type="scientific">Gronococcus sybilensis</name>
    <dbReference type="NCBI Taxonomy" id="3028029"/>
    <lineage>
        <taxon>Eukaryota</taxon>
        <taxon>Rhodophyta</taxon>
        <taxon>Bangiophyceae</taxon>
        <taxon>Cavernulicolales</taxon>
        <taxon>Cavernulicolaceae</taxon>
        <taxon>Gronococcus</taxon>
    </lineage>
</organism>
<dbReference type="InterPro" id="IPR019906">
    <property type="entry name" value="Ribosomal_uL6_bac-type"/>
</dbReference>
<sequence>MSRIGKRAIVLPEQVTVDVENKTVSVKGPKGELFKVIPESIEVLQEGKLLHVLKTSNSKFVKQLHGLFRTLLANMIQGVSKGFERHLAIEGVGFRGQFDGNCLTLNVGFSHPIQIRPPTGIDIKIENGTNITVLGIDKEEVGRVASWIRSTRPPEPYKGKGIHYQGEYIRRKVGKAGK</sequence>
<feature type="domain" description="Large ribosomal subunit protein uL6 alpha-beta" evidence="8">
    <location>
        <begin position="91"/>
        <end position="164"/>
    </location>
</feature>
<keyword evidence="4 7" id="KW-0689">Ribosomal protein</keyword>
<dbReference type="PANTHER" id="PTHR11655:SF14">
    <property type="entry name" value="LARGE RIBOSOMAL SUBUNIT PROTEIN UL6M"/>
    <property type="match status" value="1"/>
</dbReference>
<keyword evidence="3" id="KW-0694">RNA-binding</keyword>
<dbReference type="HAMAP" id="MF_01365_B">
    <property type="entry name" value="Ribosomal_uL6_B"/>
    <property type="match status" value="1"/>
</dbReference>
<name>A0A9Y1I2Q2_9RHOD</name>
<keyword evidence="5 7" id="KW-0687">Ribonucleoprotein</keyword>
<dbReference type="GO" id="GO:0019843">
    <property type="term" value="F:rRNA binding"/>
    <property type="evidence" value="ECO:0007669"/>
    <property type="project" value="UniProtKB-KW"/>
</dbReference>
<protein>
    <recommendedName>
        <fullName evidence="6">Large ribosomal subunit protein uL6c</fullName>
    </recommendedName>
</protein>
<dbReference type="Pfam" id="PF00347">
    <property type="entry name" value="Ribosomal_L6"/>
    <property type="match status" value="2"/>
</dbReference>
<dbReference type="InterPro" id="IPR000702">
    <property type="entry name" value="Ribosomal_uL6-like"/>
</dbReference>
<dbReference type="EMBL" id="OP616812">
    <property type="protein sequence ID" value="WDA99201.1"/>
    <property type="molecule type" value="Genomic_DNA"/>
</dbReference>
<dbReference type="PRINTS" id="PR00059">
    <property type="entry name" value="RIBOSOMALL6"/>
</dbReference>
<dbReference type="FunFam" id="3.90.930.12:FF:000002">
    <property type="entry name" value="50S ribosomal protein L6"/>
    <property type="match status" value="1"/>
</dbReference>
<evidence type="ECO:0000256" key="6">
    <source>
        <dbReference type="ARBA" id="ARBA00069413"/>
    </source>
</evidence>
<gene>
    <name evidence="9" type="primary">rpl6</name>
    <name evidence="9" type="ORF">GRSY_196</name>
</gene>
<evidence type="ECO:0000256" key="2">
    <source>
        <dbReference type="ARBA" id="ARBA00022730"/>
    </source>
</evidence>
<evidence type="ECO:0000256" key="7">
    <source>
        <dbReference type="RuleBase" id="RU003869"/>
    </source>
</evidence>
<keyword evidence="9" id="KW-0934">Plastid</keyword>
<keyword evidence="2" id="KW-0699">rRNA-binding</keyword>
<evidence type="ECO:0000256" key="4">
    <source>
        <dbReference type="ARBA" id="ARBA00022980"/>
    </source>
</evidence>
<dbReference type="PIRSF" id="PIRSF002162">
    <property type="entry name" value="Ribosomal_L6"/>
    <property type="match status" value="1"/>
</dbReference>
<dbReference type="GO" id="GO:0003735">
    <property type="term" value="F:structural constituent of ribosome"/>
    <property type="evidence" value="ECO:0007669"/>
    <property type="project" value="InterPro"/>
</dbReference>
<accession>A0A9Y1I2Q2</accession>
<dbReference type="PROSITE" id="PS00525">
    <property type="entry name" value="RIBOSOMAL_L6_1"/>
    <property type="match status" value="1"/>
</dbReference>
<dbReference type="InterPro" id="IPR020040">
    <property type="entry name" value="Ribosomal_uL6_a/b-dom"/>
</dbReference>
<dbReference type="GO" id="GO:0002181">
    <property type="term" value="P:cytoplasmic translation"/>
    <property type="evidence" value="ECO:0007669"/>
    <property type="project" value="TreeGrafter"/>
</dbReference>
<dbReference type="NCBIfam" id="TIGR03654">
    <property type="entry name" value="L6_bact"/>
    <property type="match status" value="1"/>
</dbReference>
<reference evidence="9" key="1">
    <citation type="journal article" date="2023" name="J. Phycol.">
        <title>Revised classification of the Cyanidiophyceae based on plastid genome data with descriptions of the Cavernulicolales ord. nov. and Galdieriales ord. nov. (Rhodophyta).</title>
        <authorList>
            <person name="Park S.I."/>
            <person name="Cho C.H."/>
            <person name="Ciniglia C."/>
            <person name="Huang T.Y."/>
            <person name="Liu S.L."/>
            <person name="Bustamante D.E."/>
            <person name="Calderon M.S."/>
            <person name="Mansilla A."/>
            <person name="McDermott T."/>
            <person name="Andersen R.A."/>
            <person name="Yoon H.S."/>
        </authorList>
    </citation>
    <scope>NUCLEOTIDE SEQUENCE</scope>
</reference>
<evidence type="ECO:0000313" key="9">
    <source>
        <dbReference type="EMBL" id="WDA99201.1"/>
    </source>
</evidence>
<dbReference type="PANTHER" id="PTHR11655">
    <property type="entry name" value="60S/50S RIBOSOMAL PROTEIN L6/L9"/>
    <property type="match status" value="1"/>
</dbReference>
<dbReference type="GO" id="GO:0022625">
    <property type="term" value="C:cytosolic large ribosomal subunit"/>
    <property type="evidence" value="ECO:0007669"/>
    <property type="project" value="TreeGrafter"/>
</dbReference>
<evidence type="ECO:0000259" key="8">
    <source>
        <dbReference type="Pfam" id="PF00347"/>
    </source>
</evidence>
<dbReference type="InterPro" id="IPR002358">
    <property type="entry name" value="Ribosomal_uL6_CS"/>
</dbReference>
<dbReference type="AlphaFoldDB" id="A0A9Y1I2Q2"/>
<evidence type="ECO:0000256" key="5">
    <source>
        <dbReference type="ARBA" id="ARBA00023274"/>
    </source>
</evidence>
<dbReference type="SUPFAM" id="SSF56053">
    <property type="entry name" value="Ribosomal protein L6"/>
    <property type="match status" value="2"/>
</dbReference>
<geneLocation type="plastid" evidence="9"/>
<feature type="domain" description="Large ribosomal subunit protein uL6 alpha-beta" evidence="8">
    <location>
        <begin position="12"/>
        <end position="82"/>
    </location>
</feature>
<evidence type="ECO:0000256" key="1">
    <source>
        <dbReference type="ARBA" id="ARBA00009356"/>
    </source>
</evidence>
<dbReference type="FunFam" id="3.90.930.12:FF:000001">
    <property type="entry name" value="50S ribosomal protein L6"/>
    <property type="match status" value="1"/>
</dbReference>
<proteinExistence type="inferred from homology"/>